<keyword evidence="1" id="KW-0433">Leucine-rich repeat</keyword>
<dbReference type="InterPro" id="IPR057135">
    <property type="entry name" value="At4g27190-like_LRR"/>
</dbReference>
<dbReference type="OrthoDB" id="2018467at2759"/>
<feature type="domain" description="Disease resistance protein At4g27190-like leucine-rich repeats" evidence="2">
    <location>
        <begin position="251"/>
        <end position="367"/>
    </location>
</feature>
<dbReference type="EMBL" id="MVGT01003118">
    <property type="protein sequence ID" value="OVA05271.1"/>
    <property type="molecule type" value="Genomic_DNA"/>
</dbReference>
<evidence type="ECO:0000259" key="3">
    <source>
        <dbReference type="Pfam" id="PF25019"/>
    </source>
</evidence>
<dbReference type="PANTHER" id="PTHR36766">
    <property type="entry name" value="PLANT BROAD-SPECTRUM MILDEW RESISTANCE PROTEIN RPW8"/>
    <property type="match status" value="1"/>
</dbReference>
<dbReference type="STRING" id="56857.A0A200Q488"/>
<feature type="domain" description="R13L1/DRL21-like LRR repeat region" evidence="3">
    <location>
        <begin position="449"/>
        <end position="511"/>
    </location>
</feature>
<dbReference type="Gene3D" id="3.80.10.10">
    <property type="entry name" value="Ribonuclease Inhibitor"/>
    <property type="match status" value="3"/>
</dbReference>
<dbReference type="InterPro" id="IPR032675">
    <property type="entry name" value="LRR_dom_sf"/>
</dbReference>
<dbReference type="AlphaFoldDB" id="A0A200Q488"/>
<dbReference type="SUPFAM" id="SSF52058">
    <property type="entry name" value="L domain-like"/>
    <property type="match status" value="1"/>
</dbReference>
<reference evidence="4 5" key="1">
    <citation type="journal article" date="2017" name="Mol. Plant">
        <title>The Genome of Medicinal Plant Macleaya cordata Provides New Insights into Benzylisoquinoline Alkaloids Metabolism.</title>
        <authorList>
            <person name="Liu X."/>
            <person name="Liu Y."/>
            <person name="Huang P."/>
            <person name="Ma Y."/>
            <person name="Qing Z."/>
            <person name="Tang Q."/>
            <person name="Cao H."/>
            <person name="Cheng P."/>
            <person name="Zheng Y."/>
            <person name="Yuan Z."/>
            <person name="Zhou Y."/>
            <person name="Liu J."/>
            <person name="Tang Z."/>
            <person name="Zhuo Y."/>
            <person name="Zhang Y."/>
            <person name="Yu L."/>
            <person name="Huang J."/>
            <person name="Yang P."/>
            <person name="Peng Q."/>
            <person name="Zhang J."/>
            <person name="Jiang W."/>
            <person name="Zhang Z."/>
            <person name="Lin K."/>
            <person name="Ro D.K."/>
            <person name="Chen X."/>
            <person name="Xiong X."/>
            <person name="Shang Y."/>
            <person name="Huang S."/>
            <person name="Zeng J."/>
        </authorList>
    </citation>
    <scope>NUCLEOTIDE SEQUENCE [LARGE SCALE GENOMIC DNA]</scope>
    <source>
        <strain evidence="5">cv. BLH2017</strain>
        <tissue evidence="4">Root</tissue>
    </source>
</reference>
<protein>
    <recommendedName>
        <fullName evidence="6">Leucine-rich repeat</fullName>
    </recommendedName>
</protein>
<dbReference type="InterPro" id="IPR056789">
    <property type="entry name" value="LRR_R13L1-DRL21"/>
</dbReference>
<gene>
    <name evidence="4" type="ORF">BVC80_441g7</name>
</gene>
<name>A0A200Q488_MACCD</name>
<dbReference type="Proteomes" id="UP000195402">
    <property type="component" value="Unassembled WGS sequence"/>
</dbReference>
<evidence type="ECO:0000259" key="2">
    <source>
        <dbReference type="Pfam" id="PF23247"/>
    </source>
</evidence>
<dbReference type="Pfam" id="PF25019">
    <property type="entry name" value="LRR_R13L1-DRL21"/>
    <property type="match status" value="2"/>
</dbReference>
<dbReference type="Pfam" id="PF23247">
    <property type="entry name" value="LRR_RPS2"/>
    <property type="match status" value="1"/>
</dbReference>
<evidence type="ECO:0000313" key="5">
    <source>
        <dbReference type="Proteomes" id="UP000195402"/>
    </source>
</evidence>
<evidence type="ECO:0000256" key="1">
    <source>
        <dbReference type="ARBA" id="ARBA00022614"/>
    </source>
</evidence>
<evidence type="ECO:0000313" key="4">
    <source>
        <dbReference type="EMBL" id="OVA05271.1"/>
    </source>
</evidence>
<dbReference type="PANTHER" id="PTHR36766:SF70">
    <property type="entry name" value="DISEASE RESISTANCE PROTEIN RGA4"/>
    <property type="match status" value="1"/>
</dbReference>
<comment type="caution">
    <text evidence="4">The sequence shown here is derived from an EMBL/GenBank/DDBJ whole genome shotgun (WGS) entry which is preliminary data.</text>
</comment>
<sequence>MVLEGLKPHPNLKWLEINRFMGLNLPTWLMSNVSLSVPNLIEIRLVNCDRCQKLPALGQLPFLRILYIEQMNAVKRLSYEFYGLETGTTTTTTDTSKKAITAFPSLKKLTLKRMLNLKEWVEPPALLFSYSFPCLEELIIKSCPRLTTLPILFPSLIKDDEMLNSNDMAVRSMMRSNNLTSLNYLEIRIGLTYLPQELLQNNDHLQSLVIWDCPLFQGFLSSMEEDEEVLQEQVSNPHLKNSSKSISLEPTEISDYPLQTIVPEVQGLTSLRSLTIGYCKELKSIPEDLLCLTSLKEMEIGYLSDELNSFLFPNENEDENKSSNIQDRFISLQSLKINGLSKLKSLPEQLKQFTKLKELEISNMENIVALPDWLGDLSELRSLQINNCHSLMYLPYVDGMQRLTALEKLTLCGISKELDLFPAEGIQHLISLRQLEIHGWSKLNYLPHQLQYLKNLEVLSIRNFHGLVALPEWLGNFSSLQQLEIWYCKNLMHLPSKEVMQCLTALRCLFINSCPLLKKQCSTKSGSEWYKISHVKFIEIW</sequence>
<organism evidence="4 5">
    <name type="scientific">Macleaya cordata</name>
    <name type="common">Five-seeded plume-poppy</name>
    <name type="synonym">Bocconia cordata</name>
    <dbReference type="NCBI Taxonomy" id="56857"/>
    <lineage>
        <taxon>Eukaryota</taxon>
        <taxon>Viridiplantae</taxon>
        <taxon>Streptophyta</taxon>
        <taxon>Embryophyta</taxon>
        <taxon>Tracheophyta</taxon>
        <taxon>Spermatophyta</taxon>
        <taxon>Magnoliopsida</taxon>
        <taxon>Ranunculales</taxon>
        <taxon>Papaveraceae</taxon>
        <taxon>Papaveroideae</taxon>
        <taxon>Macleaya</taxon>
    </lineage>
</organism>
<dbReference type="OMA" id="RSHATNT"/>
<proteinExistence type="predicted"/>
<dbReference type="InParanoid" id="A0A200Q488"/>
<evidence type="ECO:0008006" key="6">
    <source>
        <dbReference type="Google" id="ProtNLM"/>
    </source>
</evidence>
<feature type="domain" description="R13L1/DRL21-like LRR repeat region" evidence="3">
    <location>
        <begin position="2"/>
        <end position="71"/>
    </location>
</feature>
<dbReference type="SUPFAM" id="SSF52047">
    <property type="entry name" value="RNI-like"/>
    <property type="match status" value="1"/>
</dbReference>
<accession>A0A200Q488</accession>
<keyword evidence="5" id="KW-1185">Reference proteome</keyword>